<evidence type="ECO:0000313" key="5">
    <source>
        <dbReference type="Proteomes" id="UP000008635"/>
    </source>
</evidence>
<dbReference type="HOGENOM" id="CLU_010686_0_1_0"/>
<keyword evidence="2" id="KW-0233">DNA recombination</keyword>
<dbReference type="PANTHER" id="PTHR30461:SF2">
    <property type="entry name" value="SERINE RECOMBINASE PINE-RELATED"/>
    <property type="match status" value="1"/>
</dbReference>
<feature type="domain" description="Resolvase/invertase-type recombinase catalytic" evidence="3">
    <location>
        <begin position="4"/>
        <end position="141"/>
    </location>
</feature>
<proteinExistence type="predicted"/>
<dbReference type="SUPFAM" id="SSF53041">
    <property type="entry name" value="Resolvase-like"/>
    <property type="match status" value="1"/>
</dbReference>
<dbReference type="STRING" id="709986.Deima_0481"/>
<name>E8U502_DEIML</name>
<keyword evidence="5" id="KW-1185">Reference proteome</keyword>
<dbReference type="GO" id="GO:0003677">
    <property type="term" value="F:DNA binding"/>
    <property type="evidence" value="ECO:0007669"/>
    <property type="project" value="UniProtKB-KW"/>
</dbReference>
<dbReference type="eggNOG" id="COG1961">
    <property type="taxonomic scope" value="Bacteria"/>
</dbReference>
<sequence length="221" mass="24553">MTTKAIAYFRVSREKQAQSGLGLEAQAAAVTAFVQQRGYDVVAEYTEVETGTSKRRRIEIHRAIEHAKREGAVLLIAKLDRLSRNLHFVSGLMESGVRFTAVDMSEANHLSIQIMAVMAEQEARAISTRTREALKAAKARGVKLGSPKPMTEEVRAKGRAQVSQGFQEAYRQNYGYIRLMKDSGLSLRGIATRLNQEGYRTRSGALWTPVQVSRVLTKLVA</sequence>
<organism evidence="4 5">
    <name type="scientific">Deinococcus maricopensis (strain DSM 21211 / LMG 22137 / NRRL B-23946 / LB-34)</name>
    <dbReference type="NCBI Taxonomy" id="709986"/>
    <lineage>
        <taxon>Bacteria</taxon>
        <taxon>Thermotogati</taxon>
        <taxon>Deinococcota</taxon>
        <taxon>Deinococci</taxon>
        <taxon>Deinococcales</taxon>
        <taxon>Deinococcaceae</taxon>
        <taxon>Deinococcus</taxon>
    </lineage>
</organism>
<keyword evidence="1" id="KW-0238">DNA-binding</keyword>
<dbReference type="GO" id="GO:0000150">
    <property type="term" value="F:DNA strand exchange activity"/>
    <property type="evidence" value="ECO:0007669"/>
    <property type="project" value="InterPro"/>
</dbReference>
<dbReference type="OrthoDB" id="2290206at2"/>
<dbReference type="AlphaFoldDB" id="E8U502"/>
<evidence type="ECO:0000256" key="2">
    <source>
        <dbReference type="ARBA" id="ARBA00023172"/>
    </source>
</evidence>
<dbReference type="CDD" id="cd00338">
    <property type="entry name" value="Ser_Recombinase"/>
    <property type="match status" value="1"/>
</dbReference>
<protein>
    <submittedName>
        <fullName evidence="4">Resolvase domain protein</fullName>
    </submittedName>
</protein>
<dbReference type="InterPro" id="IPR011109">
    <property type="entry name" value="DNA_bind_recombinase_dom"/>
</dbReference>
<dbReference type="InterPro" id="IPR050639">
    <property type="entry name" value="SSR_resolvase"/>
</dbReference>
<dbReference type="Pfam" id="PF07508">
    <property type="entry name" value="Recombinase"/>
    <property type="match status" value="1"/>
</dbReference>
<reference evidence="5" key="2">
    <citation type="submission" date="2011-01" db="EMBL/GenBank/DDBJ databases">
        <title>The complete genome of Deinococcus maricopensis DSM 21211.</title>
        <authorList>
            <consortium name="US DOE Joint Genome Institute (JGI-PGF)"/>
            <person name="Lucas S."/>
            <person name="Copeland A."/>
            <person name="Lapidus A."/>
            <person name="Goodwin L."/>
            <person name="Pitluck S."/>
            <person name="Kyrpides N."/>
            <person name="Mavromatis K."/>
            <person name="Pagani I."/>
            <person name="Ivanova N."/>
            <person name="Ovchinnikova G."/>
            <person name="Zeytun A."/>
            <person name="Detter J.C."/>
            <person name="Han C."/>
            <person name="Land M."/>
            <person name="Hauser L."/>
            <person name="Markowitz V."/>
            <person name="Cheng J.-F."/>
            <person name="Hugenholtz P."/>
            <person name="Woyke T."/>
            <person name="Wu D."/>
            <person name="Pukall R."/>
            <person name="Gehrich-Schroeter G."/>
            <person name="Brambilla E."/>
            <person name="Klenk H.-P."/>
            <person name="Eisen J.A."/>
        </authorList>
    </citation>
    <scope>NUCLEOTIDE SEQUENCE [LARGE SCALE GENOMIC DNA]</scope>
    <source>
        <strain evidence="5">DSM 21211 / LMG 22137 / NRRL B-23946 / LB-34</strain>
    </source>
</reference>
<dbReference type="Gene3D" id="3.40.50.1390">
    <property type="entry name" value="Resolvase, N-terminal catalytic domain"/>
    <property type="match status" value="1"/>
</dbReference>
<evidence type="ECO:0000256" key="1">
    <source>
        <dbReference type="ARBA" id="ARBA00023125"/>
    </source>
</evidence>
<reference evidence="4 5" key="1">
    <citation type="journal article" date="2011" name="Stand. Genomic Sci.">
        <title>Complete genome sequence of Deinococcus maricopensis type strain (LB-34).</title>
        <authorList>
            <person name="Pukall R."/>
            <person name="Zeytun A."/>
            <person name="Lucas S."/>
            <person name="Lapidus A."/>
            <person name="Hammon N."/>
            <person name="Deshpande S."/>
            <person name="Nolan M."/>
            <person name="Cheng J.F."/>
            <person name="Pitluck S."/>
            <person name="Liolios K."/>
            <person name="Pagani I."/>
            <person name="Mikhailova N."/>
            <person name="Ivanova N."/>
            <person name="Mavromatis K."/>
            <person name="Pati A."/>
            <person name="Tapia R."/>
            <person name="Han C."/>
            <person name="Goodwin L."/>
            <person name="Chen A."/>
            <person name="Palaniappan K."/>
            <person name="Land M."/>
            <person name="Hauser L."/>
            <person name="Chang Y.J."/>
            <person name="Jeffries C.D."/>
            <person name="Brambilla E.M."/>
            <person name="Rohde M."/>
            <person name="Goker M."/>
            <person name="Detter J.C."/>
            <person name="Woyke T."/>
            <person name="Bristow J."/>
            <person name="Eisen J.A."/>
            <person name="Markowitz V."/>
            <person name="Hugenholtz P."/>
            <person name="Kyrpides N.C."/>
            <person name="Klenk H.P."/>
        </authorList>
    </citation>
    <scope>NUCLEOTIDE SEQUENCE [LARGE SCALE GENOMIC DNA]</scope>
    <source>
        <strain evidence="5">DSM 21211 / LMG 22137 / NRRL B-23946 / LB-34</strain>
    </source>
</reference>
<accession>E8U502</accession>
<gene>
    <name evidence="4" type="ordered locus">Deima_0481</name>
</gene>
<dbReference type="PROSITE" id="PS51736">
    <property type="entry name" value="RECOMBINASES_3"/>
    <property type="match status" value="1"/>
</dbReference>
<dbReference type="InterPro" id="IPR036162">
    <property type="entry name" value="Resolvase-like_N_sf"/>
</dbReference>
<dbReference type="Proteomes" id="UP000008635">
    <property type="component" value="Chromosome"/>
</dbReference>
<dbReference type="KEGG" id="dmr:Deima_0481"/>
<dbReference type="SMART" id="SM00857">
    <property type="entry name" value="Resolvase"/>
    <property type="match status" value="1"/>
</dbReference>
<dbReference type="PANTHER" id="PTHR30461">
    <property type="entry name" value="DNA-INVERTASE FROM LAMBDOID PROPHAGE"/>
    <property type="match status" value="1"/>
</dbReference>
<evidence type="ECO:0000313" key="4">
    <source>
        <dbReference type="EMBL" id="ADV66141.1"/>
    </source>
</evidence>
<dbReference type="RefSeq" id="WP_013555646.1">
    <property type="nucleotide sequence ID" value="NC_014958.1"/>
</dbReference>
<dbReference type="Pfam" id="PF00239">
    <property type="entry name" value="Resolvase"/>
    <property type="match status" value="1"/>
</dbReference>
<dbReference type="EMBL" id="CP002454">
    <property type="protein sequence ID" value="ADV66141.1"/>
    <property type="molecule type" value="Genomic_DNA"/>
</dbReference>
<evidence type="ECO:0000259" key="3">
    <source>
        <dbReference type="PROSITE" id="PS51736"/>
    </source>
</evidence>
<dbReference type="InterPro" id="IPR006119">
    <property type="entry name" value="Resolv_N"/>
</dbReference>